<dbReference type="Proteomes" id="UP000015453">
    <property type="component" value="Unassembled WGS sequence"/>
</dbReference>
<dbReference type="GO" id="GO:0031146">
    <property type="term" value="P:SCF-dependent proteasomal ubiquitin-dependent protein catabolic process"/>
    <property type="evidence" value="ECO:0007669"/>
    <property type="project" value="TreeGrafter"/>
</dbReference>
<dbReference type="EMBL" id="AUSU01004430">
    <property type="protein sequence ID" value="EPS65089.1"/>
    <property type="molecule type" value="Genomic_DNA"/>
</dbReference>
<evidence type="ECO:0000313" key="3">
    <source>
        <dbReference type="Proteomes" id="UP000015453"/>
    </source>
</evidence>
<dbReference type="SUPFAM" id="SSF52047">
    <property type="entry name" value="RNI-like"/>
    <property type="match status" value="1"/>
</dbReference>
<reference evidence="2 3" key="1">
    <citation type="journal article" date="2013" name="BMC Genomics">
        <title>The miniature genome of a carnivorous plant Genlisea aurea contains a low number of genes and short non-coding sequences.</title>
        <authorList>
            <person name="Leushkin E.V."/>
            <person name="Sutormin R.A."/>
            <person name="Nabieva E.R."/>
            <person name="Penin A.A."/>
            <person name="Kondrashov A.S."/>
            <person name="Logacheva M.D."/>
        </authorList>
    </citation>
    <scope>NUCLEOTIDE SEQUENCE [LARGE SCALE GENOMIC DNA]</scope>
</reference>
<feature type="domain" description="F-box/LRR-repeat protein 15-like leucin rich repeat" evidence="1">
    <location>
        <begin position="160"/>
        <end position="325"/>
    </location>
</feature>
<name>S8CDP3_9LAMI</name>
<dbReference type="GO" id="GO:0019005">
    <property type="term" value="C:SCF ubiquitin ligase complex"/>
    <property type="evidence" value="ECO:0007669"/>
    <property type="project" value="TreeGrafter"/>
</dbReference>
<evidence type="ECO:0000259" key="1">
    <source>
        <dbReference type="Pfam" id="PF25372"/>
    </source>
</evidence>
<gene>
    <name evidence="2" type="ORF">M569_09687</name>
</gene>
<keyword evidence="3" id="KW-1185">Reference proteome</keyword>
<dbReference type="PANTHER" id="PTHR13318:SF95">
    <property type="entry name" value="F-BOX PROTEIN YLR352W"/>
    <property type="match status" value="1"/>
</dbReference>
<organism evidence="2 3">
    <name type="scientific">Genlisea aurea</name>
    <dbReference type="NCBI Taxonomy" id="192259"/>
    <lineage>
        <taxon>Eukaryota</taxon>
        <taxon>Viridiplantae</taxon>
        <taxon>Streptophyta</taxon>
        <taxon>Embryophyta</taxon>
        <taxon>Tracheophyta</taxon>
        <taxon>Spermatophyta</taxon>
        <taxon>Magnoliopsida</taxon>
        <taxon>eudicotyledons</taxon>
        <taxon>Gunneridae</taxon>
        <taxon>Pentapetalae</taxon>
        <taxon>asterids</taxon>
        <taxon>lamiids</taxon>
        <taxon>Lamiales</taxon>
        <taxon>Lentibulariaceae</taxon>
        <taxon>Genlisea</taxon>
    </lineage>
</organism>
<accession>S8CDP3</accession>
<dbReference type="SMART" id="SM00367">
    <property type="entry name" value="LRR_CC"/>
    <property type="match status" value="8"/>
</dbReference>
<dbReference type="PANTHER" id="PTHR13318">
    <property type="entry name" value="PARTNER OF PAIRED, ISOFORM B-RELATED"/>
    <property type="match status" value="1"/>
</dbReference>
<protein>
    <recommendedName>
        <fullName evidence="1">F-box/LRR-repeat protein 15-like leucin rich repeat domain-containing protein</fullName>
    </recommendedName>
</protein>
<dbReference type="InterPro" id="IPR057207">
    <property type="entry name" value="FBXL15_LRR"/>
</dbReference>
<dbReference type="Pfam" id="PF25372">
    <property type="entry name" value="DUF7885"/>
    <property type="match status" value="1"/>
</dbReference>
<feature type="non-terminal residue" evidence="2">
    <location>
        <position position="1"/>
    </location>
</feature>
<dbReference type="AlphaFoldDB" id="S8CDP3"/>
<dbReference type="InterPro" id="IPR006553">
    <property type="entry name" value="Leu-rich_rpt_Cys-con_subtyp"/>
</dbReference>
<dbReference type="FunFam" id="3.80.10.10:FF:000535">
    <property type="entry name" value="Leucine Rich Repeat family protein"/>
    <property type="match status" value="1"/>
</dbReference>
<dbReference type="Pfam" id="PF13516">
    <property type="entry name" value="LRR_6"/>
    <property type="match status" value="1"/>
</dbReference>
<evidence type="ECO:0000313" key="2">
    <source>
        <dbReference type="EMBL" id="EPS65089.1"/>
    </source>
</evidence>
<dbReference type="InterPro" id="IPR032675">
    <property type="entry name" value="LRR_dom_sf"/>
</dbReference>
<dbReference type="OrthoDB" id="550575at2759"/>
<dbReference type="InterPro" id="IPR001611">
    <property type="entry name" value="Leu-rich_rpt"/>
</dbReference>
<dbReference type="Gene3D" id="3.80.10.10">
    <property type="entry name" value="Ribonuclease Inhibitor"/>
    <property type="match status" value="2"/>
</dbReference>
<proteinExistence type="predicted"/>
<comment type="caution">
    <text evidence="2">The sequence shown here is derived from an EMBL/GenBank/DDBJ whole genome shotgun (WGS) entry which is preliminary data.</text>
</comment>
<sequence length="340" mass="37874">WNRETAPSVMNVVSTRLRQRDLVSLLLVSKSILRNLTSCPSLWLVLDFHEMNDAGDRLLAALSLPRYQNVKQINLEFAHDIEDSHLEIVKDKFGRSIEHLEVLNLNGCQKISDVGIRSITHNSPQLKCFSIYWNVRVSDVAIENLVTNCKFIVDLNISGCKKITDEGLKLIAENYRALQLLNLTRCIKLTDEGLHMISQKCSSLKSLNLYALSSLTDAAYRNVALLVNLQDLDLCGAQNLSDEGLSSIAKCKNLVAINLTWCIRITDRGVIAIAEGCRNLEFLSLFGIVGVTDASLAALSRSCSDTLTTLDVNGCIGVKRRDRGQLLELFPKLKCFKVHS</sequence>